<comment type="caution">
    <text evidence="1">The sequence shown here is derived from an EMBL/GenBank/DDBJ whole genome shotgun (WGS) entry which is preliminary data.</text>
</comment>
<dbReference type="AlphaFoldDB" id="A0AAD9TMS1"/>
<dbReference type="EMBL" id="JANJYI010000008">
    <property type="protein sequence ID" value="KAK2638513.1"/>
    <property type="molecule type" value="Genomic_DNA"/>
</dbReference>
<dbReference type="Proteomes" id="UP001280121">
    <property type="component" value="Unassembled WGS sequence"/>
</dbReference>
<evidence type="ECO:0000313" key="2">
    <source>
        <dbReference type="Proteomes" id="UP001280121"/>
    </source>
</evidence>
<gene>
    <name evidence="1" type="ORF">Ddye_026308</name>
</gene>
<keyword evidence="2" id="KW-1185">Reference proteome</keyword>
<evidence type="ECO:0000313" key="1">
    <source>
        <dbReference type="EMBL" id="KAK2638513.1"/>
    </source>
</evidence>
<protein>
    <submittedName>
        <fullName evidence="1">Uncharacterized protein</fullName>
    </submittedName>
</protein>
<reference evidence="1" key="1">
    <citation type="journal article" date="2023" name="Plant J.">
        <title>Genome sequences and population genomics provide insights into the demographic history, inbreeding, and mutation load of two 'living fossil' tree species of Dipteronia.</title>
        <authorList>
            <person name="Feng Y."/>
            <person name="Comes H.P."/>
            <person name="Chen J."/>
            <person name="Zhu S."/>
            <person name="Lu R."/>
            <person name="Zhang X."/>
            <person name="Li P."/>
            <person name="Qiu J."/>
            <person name="Olsen K.M."/>
            <person name="Qiu Y."/>
        </authorList>
    </citation>
    <scope>NUCLEOTIDE SEQUENCE</scope>
    <source>
        <strain evidence="1">KIB01</strain>
    </source>
</reference>
<accession>A0AAD9TMS1</accession>
<organism evidence="1 2">
    <name type="scientific">Dipteronia dyeriana</name>
    <dbReference type="NCBI Taxonomy" id="168575"/>
    <lineage>
        <taxon>Eukaryota</taxon>
        <taxon>Viridiplantae</taxon>
        <taxon>Streptophyta</taxon>
        <taxon>Embryophyta</taxon>
        <taxon>Tracheophyta</taxon>
        <taxon>Spermatophyta</taxon>
        <taxon>Magnoliopsida</taxon>
        <taxon>eudicotyledons</taxon>
        <taxon>Gunneridae</taxon>
        <taxon>Pentapetalae</taxon>
        <taxon>rosids</taxon>
        <taxon>malvids</taxon>
        <taxon>Sapindales</taxon>
        <taxon>Sapindaceae</taxon>
        <taxon>Hippocastanoideae</taxon>
        <taxon>Acereae</taxon>
        <taxon>Dipteronia</taxon>
    </lineage>
</organism>
<name>A0AAD9TMS1_9ROSI</name>
<sequence>MLDGVNQETIQFDDNGIDMVISQISTQKHTLNPNIEMSSVKKRARSKYTSYVGFKEVESVIQNIFQQSCNEMKTLTANIFNKNEDKSDIADELATMRFDLYKELDALTLILDKPSNISDFKSLKGECKLAFVEKFIRDNATGIVQEIYDDVYVKIGNATERVPSFPVADHRWVFGLPCSSVTPCRLSVID</sequence>
<proteinExistence type="predicted"/>